<dbReference type="Gene3D" id="3.30.750.44">
    <property type="match status" value="1"/>
</dbReference>
<comment type="caution">
    <text evidence="8">The sequence shown here is derived from an EMBL/GenBank/DDBJ whole genome shotgun (WGS) entry which is preliminary data.</text>
</comment>
<feature type="transmembrane region" description="Helical" evidence="6">
    <location>
        <begin position="21"/>
        <end position="41"/>
    </location>
</feature>
<dbReference type="SUPFAM" id="SSF50156">
    <property type="entry name" value="PDZ domain-like"/>
    <property type="match status" value="1"/>
</dbReference>
<dbReference type="InterPro" id="IPR001478">
    <property type="entry name" value="PDZ"/>
</dbReference>
<feature type="domain" description="PDZ" evidence="7">
    <location>
        <begin position="128"/>
        <end position="200"/>
    </location>
</feature>
<dbReference type="InterPro" id="IPR005151">
    <property type="entry name" value="Tail-specific_protease"/>
</dbReference>
<dbReference type="GO" id="GO:0004175">
    <property type="term" value="F:endopeptidase activity"/>
    <property type="evidence" value="ECO:0007669"/>
    <property type="project" value="TreeGrafter"/>
</dbReference>
<evidence type="ECO:0000256" key="1">
    <source>
        <dbReference type="ARBA" id="ARBA00009179"/>
    </source>
</evidence>
<gene>
    <name evidence="8" type="ORF">EOT05_02455</name>
</gene>
<name>A0A4Q0AIU6_9BACT</name>
<sequence>MSKHSILLQRVRRVRGTNDQRIPGAIVAIGLIFILGLGYIAGTFNNQIVATVAPLFGAKVYTGSLDTTSIQATYRALKANYDGTIDDKALIEAANKGMVSSLGDPYTLYFNAQEAANFNNDLTGTIGGGIGVELNLRNNQVVVVRVLAHNPAEKAGIAVGDVLTKINDTAVAVGDSLDTTVSKIRGDAGTTVKITVLRGTVTKDFTITRAQVTNPSVYSTVSGGIGIMTITRFDDQTGQLARSSAQSFKSQNVRAVILDLRGNGGGYLTAAQDVVGLWESGKTVVTEKTNGKVVDQLTSGTDAILKGLPTVVLVNTSSASASEIAAGALQDYGTAKLVGEKTFGKGSVQKLIGLPDGAQLKVTIANWYTPNGKNINKEGITPDKIVPLTTEDSNAGRDPQLDAAKALLAP</sequence>
<keyword evidence="4 5" id="KW-0720">Serine protease</keyword>
<reference evidence="8" key="1">
    <citation type="submission" date="2019-01" db="EMBL/GenBank/DDBJ databases">
        <title>Genomic signatures and co-occurrence patterns of the ultra-small Saccharimodia (Patescibacteria phylum) suggest a symbiotic lifestyle.</title>
        <authorList>
            <person name="Lemos L."/>
            <person name="Medeiros J."/>
            <person name="Andreote F."/>
            <person name="Fernandes G."/>
            <person name="Varani A."/>
            <person name="Oliveira G."/>
            <person name="Pylro V."/>
        </authorList>
    </citation>
    <scope>NUCLEOTIDE SEQUENCE [LARGE SCALE GENOMIC DNA]</scope>
    <source>
        <strain evidence="8">AMD02</strain>
    </source>
</reference>
<keyword evidence="3 5" id="KW-0378">Hydrolase</keyword>
<evidence type="ECO:0000259" key="7">
    <source>
        <dbReference type="PROSITE" id="PS50106"/>
    </source>
</evidence>
<dbReference type="InterPro" id="IPR004447">
    <property type="entry name" value="Peptidase_S41A"/>
</dbReference>
<dbReference type="EMBL" id="SCKX01000001">
    <property type="protein sequence ID" value="RWZ78588.1"/>
    <property type="molecule type" value="Genomic_DNA"/>
</dbReference>
<dbReference type="Gene3D" id="3.90.226.10">
    <property type="entry name" value="2-enoyl-CoA Hydratase, Chain A, domain 1"/>
    <property type="match status" value="1"/>
</dbReference>
<dbReference type="NCBIfam" id="TIGR00225">
    <property type="entry name" value="prc"/>
    <property type="match status" value="1"/>
</dbReference>
<evidence type="ECO:0000256" key="5">
    <source>
        <dbReference type="RuleBase" id="RU004404"/>
    </source>
</evidence>
<dbReference type="SMART" id="SM00245">
    <property type="entry name" value="TSPc"/>
    <property type="match status" value="1"/>
</dbReference>
<dbReference type="SUPFAM" id="SSF52096">
    <property type="entry name" value="ClpP/crotonase"/>
    <property type="match status" value="1"/>
</dbReference>
<dbReference type="PROSITE" id="PS50106">
    <property type="entry name" value="PDZ"/>
    <property type="match status" value="1"/>
</dbReference>
<dbReference type="GO" id="GO:0007165">
    <property type="term" value="P:signal transduction"/>
    <property type="evidence" value="ECO:0007669"/>
    <property type="project" value="TreeGrafter"/>
</dbReference>
<evidence type="ECO:0000256" key="6">
    <source>
        <dbReference type="SAM" id="Phobius"/>
    </source>
</evidence>
<keyword evidence="6" id="KW-1133">Transmembrane helix</keyword>
<dbReference type="InterPro" id="IPR055210">
    <property type="entry name" value="CtpA/B_N"/>
</dbReference>
<keyword evidence="2 5" id="KW-0645">Protease</keyword>
<evidence type="ECO:0000256" key="3">
    <source>
        <dbReference type="ARBA" id="ARBA00022801"/>
    </source>
</evidence>
<protein>
    <submittedName>
        <fullName evidence="8">S41 family peptidase</fullName>
    </submittedName>
</protein>
<dbReference type="InterPro" id="IPR029045">
    <property type="entry name" value="ClpP/crotonase-like_dom_sf"/>
</dbReference>
<accession>A0A4Q0AIU6</accession>
<dbReference type="PANTHER" id="PTHR32060:SF30">
    <property type="entry name" value="CARBOXY-TERMINAL PROCESSING PROTEASE CTPA"/>
    <property type="match status" value="1"/>
</dbReference>
<dbReference type="Gene3D" id="2.30.42.10">
    <property type="match status" value="1"/>
</dbReference>
<proteinExistence type="inferred from homology"/>
<dbReference type="Pfam" id="PF22694">
    <property type="entry name" value="CtpB_N-like"/>
    <property type="match status" value="1"/>
</dbReference>
<dbReference type="Pfam" id="PF13180">
    <property type="entry name" value="PDZ_2"/>
    <property type="match status" value="1"/>
</dbReference>
<dbReference type="GO" id="GO:0030288">
    <property type="term" value="C:outer membrane-bounded periplasmic space"/>
    <property type="evidence" value="ECO:0007669"/>
    <property type="project" value="TreeGrafter"/>
</dbReference>
<keyword evidence="6" id="KW-0472">Membrane</keyword>
<keyword evidence="9" id="KW-1185">Reference proteome</keyword>
<organism evidence="8 9">
    <name type="scientific">Candidatus Microsaccharimonas sossegonensis</name>
    <dbReference type="NCBI Taxonomy" id="2506948"/>
    <lineage>
        <taxon>Bacteria</taxon>
        <taxon>Candidatus Saccharimonadota</taxon>
        <taxon>Candidatus Saccharimonadia</taxon>
        <taxon>Candidatus Saccharimonadales</taxon>
        <taxon>Candidatus Saccharimonadaceae</taxon>
        <taxon>Candidatus Microsaccharimonas</taxon>
    </lineage>
</organism>
<dbReference type="GO" id="GO:0006508">
    <property type="term" value="P:proteolysis"/>
    <property type="evidence" value="ECO:0007669"/>
    <property type="project" value="UniProtKB-KW"/>
</dbReference>
<evidence type="ECO:0000256" key="4">
    <source>
        <dbReference type="ARBA" id="ARBA00022825"/>
    </source>
</evidence>
<dbReference type="PANTHER" id="PTHR32060">
    <property type="entry name" value="TAIL-SPECIFIC PROTEASE"/>
    <property type="match status" value="1"/>
</dbReference>
<evidence type="ECO:0000313" key="8">
    <source>
        <dbReference type="EMBL" id="RWZ78588.1"/>
    </source>
</evidence>
<keyword evidence="6" id="KW-0812">Transmembrane</keyword>
<dbReference type="AlphaFoldDB" id="A0A4Q0AIU6"/>
<dbReference type="Pfam" id="PF03572">
    <property type="entry name" value="Peptidase_S41"/>
    <property type="match status" value="1"/>
</dbReference>
<dbReference type="GO" id="GO:0008236">
    <property type="term" value="F:serine-type peptidase activity"/>
    <property type="evidence" value="ECO:0007669"/>
    <property type="project" value="UniProtKB-KW"/>
</dbReference>
<dbReference type="InterPro" id="IPR036034">
    <property type="entry name" value="PDZ_sf"/>
</dbReference>
<dbReference type="SMART" id="SM00228">
    <property type="entry name" value="PDZ"/>
    <property type="match status" value="1"/>
</dbReference>
<evidence type="ECO:0000313" key="9">
    <source>
        <dbReference type="Proteomes" id="UP000289257"/>
    </source>
</evidence>
<comment type="similarity">
    <text evidence="1 5">Belongs to the peptidase S41A family.</text>
</comment>
<dbReference type="CDD" id="cd07560">
    <property type="entry name" value="Peptidase_S41_CPP"/>
    <property type="match status" value="1"/>
</dbReference>
<dbReference type="Proteomes" id="UP000289257">
    <property type="component" value="Unassembled WGS sequence"/>
</dbReference>
<evidence type="ECO:0000256" key="2">
    <source>
        <dbReference type="ARBA" id="ARBA00022670"/>
    </source>
</evidence>